<evidence type="ECO:0000256" key="8">
    <source>
        <dbReference type="ARBA" id="ARBA00022777"/>
    </source>
</evidence>
<dbReference type="Pfam" id="PF12729">
    <property type="entry name" value="4HB_MCP_1"/>
    <property type="match status" value="1"/>
</dbReference>
<gene>
    <name evidence="18" type="ORF">ACFFH4_07020</name>
</gene>
<evidence type="ECO:0000256" key="14">
    <source>
        <dbReference type="SAM" id="Phobius"/>
    </source>
</evidence>
<proteinExistence type="predicted"/>
<dbReference type="PANTHER" id="PTHR45339:SF1">
    <property type="entry name" value="HYBRID SIGNAL TRANSDUCTION HISTIDINE KINASE J"/>
    <property type="match status" value="1"/>
</dbReference>
<evidence type="ECO:0000313" key="18">
    <source>
        <dbReference type="EMBL" id="MFC0558800.1"/>
    </source>
</evidence>
<feature type="transmembrane region" description="Helical" evidence="14">
    <location>
        <begin position="185"/>
        <end position="205"/>
    </location>
</feature>
<dbReference type="Gene3D" id="3.30.565.10">
    <property type="entry name" value="Histidine kinase-like ATPase, C-terminal domain"/>
    <property type="match status" value="1"/>
</dbReference>
<evidence type="ECO:0000256" key="2">
    <source>
        <dbReference type="ARBA" id="ARBA00004651"/>
    </source>
</evidence>
<dbReference type="SUPFAM" id="SSF52172">
    <property type="entry name" value="CheY-like"/>
    <property type="match status" value="1"/>
</dbReference>
<evidence type="ECO:0000259" key="16">
    <source>
        <dbReference type="PROSITE" id="PS50110"/>
    </source>
</evidence>
<comment type="caution">
    <text evidence="18">The sequence shown here is derived from an EMBL/GenBank/DDBJ whole genome shotgun (WGS) entry which is preliminary data.</text>
</comment>
<dbReference type="Gene3D" id="1.10.287.130">
    <property type="match status" value="1"/>
</dbReference>
<feature type="domain" description="Histidine kinase" evidence="15">
    <location>
        <begin position="511"/>
        <end position="734"/>
    </location>
</feature>
<feature type="modified residue" description="4-aspartylphosphate" evidence="12">
    <location>
        <position position="833"/>
    </location>
</feature>
<evidence type="ECO:0000256" key="10">
    <source>
        <dbReference type="ARBA" id="ARBA00023012"/>
    </source>
</evidence>
<keyword evidence="9 18" id="KW-0067">ATP-binding</keyword>
<dbReference type="CDD" id="cd16922">
    <property type="entry name" value="HATPase_EvgS-ArcB-TorS-like"/>
    <property type="match status" value="1"/>
</dbReference>
<feature type="domain" description="HAMP" evidence="17">
    <location>
        <begin position="206"/>
        <end position="260"/>
    </location>
</feature>
<dbReference type="CDD" id="cd19411">
    <property type="entry name" value="MCP2201-like_sensor"/>
    <property type="match status" value="1"/>
</dbReference>
<evidence type="ECO:0000256" key="5">
    <source>
        <dbReference type="ARBA" id="ARBA00022553"/>
    </source>
</evidence>
<evidence type="ECO:0000256" key="6">
    <source>
        <dbReference type="ARBA" id="ARBA00022679"/>
    </source>
</evidence>
<dbReference type="SMART" id="SM00387">
    <property type="entry name" value="HATPase_c"/>
    <property type="match status" value="1"/>
</dbReference>
<keyword evidence="5 12" id="KW-0597">Phosphoprotein</keyword>
<dbReference type="SMART" id="SM00065">
    <property type="entry name" value="GAF"/>
    <property type="match status" value="1"/>
</dbReference>
<dbReference type="SMART" id="SM00448">
    <property type="entry name" value="REC"/>
    <property type="match status" value="1"/>
</dbReference>
<dbReference type="PROSITE" id="PS50110">
    <property type="entry name" value="RESPONSE_REGULATORY"/>
    <property type="match status" value="1"/>
</dbReference>
<keyword evidence="14" id="KW-0812">Transmembrane</keyword>
<dbReference type="Gene3D" id="3.30.450.40">
    <property type="match status" value="1"/>
</dbReference>
<evidence type="ECO:0000256" key="12">
    <source>
        <dbReference type="PROSITE-ProRule" id="PRU00169"/>
    </source>
</evidence>
<dbReference type="InterPro" id="IPR036890">
    <property type="entry name" value="HATPase_C_sf"/>
</dbReference>
<dbReference type="InterPro" id="IPR036097">
    <property type="entry name" value="HisK_dim/P_sf"/>
</dbReference>
<dbReference type="GO" id="GO:0005524">
    <property type="term" value="F:ATP binding"/>
    <property type="evidence" value="ECO:0007669"/>
    <property type="project" value="UniProtKB-KW"/>
</dbReference>
<dbReference type="SUPFAM" id="SSF47384">
    <property type="entry name" value="Homodimeric domain of signal transducing histidine kinase"/>
    <property type="match status" value="1"/>
</dbReference>
<evidence type="ECO:0000256" key="1">
    <source>
        <dbReference type="ARBA" id="ARBA00000085"/>
    </source>
</evidence>
<keyword evidence="8" id="KW-0418">Kinase</keyword>
<keyword evidence="4" id="KW-1003">Cell membrane</keyword>
<feature type="coiled-coil region" evidence="13">
    <location>
        <begin position="432"/>
        <end position="501"/>
    </location>
</feature>
<feature type="transmembrane region" description="Helical" evidence="14">
    <location>
        <begin position="6"/>
        <end position="29"/>
    </location>
</feature>
<dbReference type="EMBL" id="JBHLTR010000006">
    <property type="protein sequence ID" value="MFC0558800.1"/>
    <property type="molecule type" value="Genomic_DNA"/>
</dbReference>
<evidence type="ECO:0000313" key="19">
    <source>
        <dbReference type="Proteomes" id="UP001589833"/>
    </source>
</evidence>
<dbReference type="CDD" id="cd17546">
    <property type="entry name" value="REC_hyHK_CKI1_RcsC-like"/>
    <property type="match status" value="1"/>
</dbReference>
<evidence type="ECO:0000256" key="3">
    <source>
        <dbReference type="ARBA" id="ARBA00012438"/>
    </source>
</evidence>
<dbReference type="Pfam" id="PF13185">
    <property type="entry name" value="GAF_2"/>
    <property type="match status" value="1"/>
</dbReference>
<dbReference type="InterPro" id="IPR029016">
    <property type="entry name" value="GAF-like_dom_sf"/>
</dbReference>
<keyword evidence="19" id="KW-1185">Reference proteome</keyword>
<dbReference type="CDD" id="cd00082">
    <property type="entry name" value="HisKA"/>
    <property type="match status" value="1"/>
</dbReference>
<dbReference type="InterPro" id="IPR001789">
    <property type="entry name" value="Sig_transdc_resp-reg_receiver"/>
</dbReference>
<dbReference type="SUPFAM" id="SSF55781">
    <property type="entry name" value="GAF domain-like"/>
    <property type="match status" value="1"/>
</dbReference>
<dbReference type="Proteomes" id="UP001589833">
    <property type="component" value="Unassembled WGS sequence"/>
</dbReference>
<dbReference type="RefSeq" id="WP_273839608.1">
    <property type="nucleotide sequence ID" value="NZ_JAQQWT010000001.1"/>
</dbReference>
<evidence type="ECO:0000259" key="17">
    <source>
        <dbReference type="PROSITE" id="PS50885"/>
    </source>
</evidence>
<dbReference type="Gene3D" id="3.40.50.2300">
    <property type="match status" value="1"/>
</dbReference>
<evidence type="ECO:0000256" key="7">
    <source>
        <dbReference type="ARBA" id="ARBA00022741"/>
    </source>
</evidence>
<keyword evidence="10" id="KW-0902">Two-component regulatory system</keyword>
<evidence type="ECO:0000259" key="15">
    <source>
        <dbReference type="PROSITE" id="PS50109"/>
    </source>
</evidence>
<keyword evidence="6" id="KW-0808">Transferase</keyword>
<keyword evidence="14" id="KW-1133">Transmembrane helix</keyword>
<dbReference type="PROSITE" id="PS50109">
    <property type="entry name" value="HIS_KIN"/>
    <property type="match status" value="1"/>
</dbReference>
<comment type="catalytic activity">
    <reaction evidence="1">
        <text>ATP + protein L-histidine = ADP + protein N-phospho-L-histidine.</text>
        <dbReference type="EC" id="2.7.13.3"/>
    </reaction>
</comment>
<dbReference type="InterPro" id="IPR003661">
    <property type="entry name" value="HisK_dim/P_dom"/>
</dbReference>
<dbReference type="SUPFAM" id="SSF55874">
    <property type="entry name" value="ATPase domain of HSP90 chaperone/DNA topoisomerase II/histidine kinase"/>
    <property type="match status" value="1"/>
</dbReference>
<dbReference type="PANTHER" id="PTHR45339">
    <property type="entry name" value="HYBRID SIGNAL TRANSDUCTION HISTIDINE KINASE J"/>
    <property type="match status" value="1"/>
</dbReference>
<organism evidence="18 19">
    <name type="scientific">Halalkalibacter alkalisediminis</name>
    <dbReference type="NCBI Taxonomy" id="935616"/>
    <lineage>
        <taxon>Bacteria</taxon>
        <taxon>Bacillati</taxon>
        <taxon>Bacillota</taxon>
        <taxon>Bacilli</taxon>
        <taxon>Bacillales</taxon>
        <taxon>Bacillaceae</taxon>
        <taxon>Halalkalibacter</taxon>
    </lineage>
</organism>
<dbReference type="EC" id="2.7.13.3" evidence="3"/>
<reference evidence="18 19" key="1">
    <citation type="submission" date="2024-09" db="EMBL/GenBank/DDBJ databases">
        <authorList>
            <person name="Sun Q."/>
            <person name="Mori K."/>
        </authorList>
    </citation>
    <scope>NUCLEOTIDE SEQUENCE [LARGE SCALE GENOMIC DNA]</scope>
    <source>
        <strain evidence="18 19">NCAIM B.02301</strain>
    </source>
</reference>
<dbReference type="InterPro" id="IPR005467">
    <property type="entry name" value="His_kinase_dom"/>
</dbReference>
<dbReference type="InterPro" id="IPR024478">
    <property type="entry name" value="HlyB_4HB_MCP"/>
</dbReference>
<dbReference type="InterPro" id="IPR047347">
    <property type="entry name" value="YvaQ-like_sensor"/>
</dbReference>
<dbReference type="InterPro" id="IPR003660">
    <property type="entry name" value="HAMP_dom"/>
</dbReference>
<keyword evidence="7" id="KW-0547">Nucleotide-binding</keyword>
<dbReference type="InterPro" id="IPR011006">
    <property type="entry name" value="CheY-like_superfamily"/>
</dbReference>
<dbReference type="Gene3D" id="6.10.340.10">
    <property type="match status" value="1"/>
</dbReference>
<evidence type="ECO:0000256" key="13">
    <source>
        <dbReference type="SAM" id="Coils"/>
    </source>
</evidence>
<accession>A0ABV6NDF5</accession>
<dbReference type="Pfam" id="PF00512">
    <property type="entry name" value="HisKA"/>
    <property type="match status" value="1"/>
</dbReference>
<name>A0ABV6NDF5_9BACI</name>
<dbReference type="SMART" id="SM00388">
    <property type="entry name" value="HisKA"/>
    <property type="match status" value="1"/>
</dbReference>
<keyword evidence="13" id="KW-0175">Coiled coil</keyword>
<evidence type="ECO:0000256" key="4">
    <source>
        <dbReference type="ARBA" id="ARBA00022475"/>
    </source>
</evidence>
<protein>
    <recommendedName>
        <fullName evidence="3">histidine kinase</fullName>
        <ecNumber evidence="3">2.7.13.3</ecNumber>
    </recommendedName>
</protein>
<sequence>MKLKTKLILGLGTIILIIILLSVTVYNTLDRQNESLREVVLDNYTRVMLSQELKNEMNIVAREVRELLLIDTESEQSKKVTTINQSLHSITRMYNTLDEVSSNDREKNVRIVSIQDLHLAYSEMVQNVIMLATTESTELARNYLFEQNIRFEMLKEIDALVELEEQTLLSALVESDQAYERAMTILAIFIVASIGIVVFITYIIIKNISTGINHVRKIITSVPSHALDNLPRINNISTDEIGDISNAYNEMAAALEKVSKQEKQVAHTLKEENWIKSRYAEIAMKIQGIQELNEFGETFMTNVAQFVRATHGVIYIKDESTKLKKLASYAGTEERESEMVESIDLGKGLVGQCAADNRVMQIDPLPKGYITTKSGLGESTPTSLILLPIVFEGDVLGVVELAKFESFTESEISILRQVCQASGSSIKRILHHVRIEELLAESQTQAEELQTQAEELQQQQEELRLINEQLHEQYKQSDGRKKELEMIKEDLEDKNRSIKLVSRYKSEFLANMSHELRTPLNSMLILSQLLAENQNGNLTNVQVEHANTIFTSGTDLLNLINDILDLSKIESGKMEVYPEEVPISDVRAFVERQFMPVSNQKDLNFKINIDESAPTIIFSDDQRLKQILKNLLSNAFKFTSKGSVELQVKKGPESEGMKVSFSVVDTGIGITKEKQQQIFEAFYQEDGTITRKFGGTGLGLSISRELSELLGGYIEVESIENQGSQFTLHLPDLNSMSVVQKLTDEVAVTLEEEHIKLEQQHHEVKDEVVCPKYVSNSELQDKCILVVDDDMRNVFALTTALEMQKVKVVFAENGKESLTLLEKEPVIDLVLMDIMMPEMNGYEAMEAIRKNEKWEDLPIIALTAKAMKSDKEKCIKAGASDYISKPVNMEQLLSLIKVWLHK</sequence>
<evidence type="ECO:0000256" key="9">
    <source>
        <dbReference type="ARBA" id="ARBA00022840"/>
    </source>
</evidence>
<dbReference type="PROSITE" id="PS50885">
    <property type="entry name" value="HAMP"/>
    <property type="match status" value="1"/>
</dbReference>
<comment type="subcellular location">
    <subcellularLocation>
        <location evidence="2">Cell membrane</location>
        <topology evidence="2">Multi-pass membrane protein</topology>
    </subcellularLocation>
</comment>
<dbReference type="InterPro" id="IPR003594">
    <property type="entry name" value="HATPase_dom"/>
</dbReference>
<dbReference type="Pfam" id="PF02518">
    <property type="entry name" value="HATPase_c"/>
    <property type="match status" value="1"/>
</dbReference>
<evidence type="ECO:0000256" key="11">
    <source>
        <dbReference type="ARBA" id="ARBA00023136"/>
    </source>
</evidence>
<dbReference type="PRINTS" id="PR00344">
    <property type="entry name" value="BCTRLSENSOR"/>
</dbReference>
<dbReference type="Pfam" id="PF00072">
    <property type="entry name" value="Response_reg"/>
    <property type="match status" value="1"/>
</dbReference>
<keyword evidence="11 14" id="KW-0472">Membrane</keyword>
<dbReference type="InterPro" id="IPR004358">
    <property type="entry name" value="Sig_transdc_His_kin-like_C"/>
</dbReference>
<dbReference type="InterPro" id="IPR003018">
    <property type="entry name" value="GAF"/>
</dbReference>
<feature type="domain" description="Response regulatory" evidence="16">
    <location>
        <begin position="783"/>
        <end position="900"/>
    </location>
</feature>